<keyword evidence="1" id="KW-0812">Transmembrane</keyword>
<sequence>MIEEYFTFFISQLALSGFWETRASIHMDIIISFLLLLPFLSGLSIFLAIRKHLKLHQVTQFLLFLLTLISLSFFAYFVHYLNSFEHLLQESTVDAVTALVLLVFHIIISTVTLVLWLFTLIYALSDKRRRALPGVYSESHAQSGKRVFKGILLITLSSLGMYWVLFIA</sequence>
<protein>
    <recommendedName>
        <fullName evidence="3">DUF420 domain-containing protein</fullName>
    </recommendedName>
</protein>
<dbReference type="Pfam" id="PF04238">
    <property type="entry name" value="DUF420"/>
    <property type="match status" value="1"/>
</dbReference>
<feature type="transmembrane region" description="Helical" evidence="1">
    <location>
        <begin position="61"/>
        <end position="78"/>
    </location>
</feature>
<proteinExistence type="predicted"/>
<accession>A0A6S6T5V8</accession>
<organism evidence="2">
    <name type="scientific">uncultured Sulfurovum sp</name>
    <dbReference type="NCBI Taxonomy" id="269237"/>
    <lineage>
        <taxon>Bacteria</taxon>
        <taxon>Pseudomonadati</taxon>
        <taxon>Campylobacterota</taxon>
        <taxon>Epsilonproteobacteria</taxon>
        <taxon>Campylobacterales</taxon>
        <taxon>Sulfurovaceae</taxon>
        <taxon>Sulfurovum</taxon>
        <taxon>environmental samples</taxon>
    </lineage>
</organism>
<gene>
    <name evidence="2" type="ORF">HELGO_WM16795</name>
</gene>
<evidence type="ECO:0000313" key="2">
    <source>
        <dbReference type="EMBL" id="CAA6816132.1"/>
    </source>
</evidence>
<name>A0A6S6T5V8_9BACT</name>
<feature type="transmembrane region" description="Helical" evidence="1">
    <location>
        <begin position="29"/>
        <end position="49"/>
    </location>
</feature>
<feature type="transmembrane region" description="Helical" evidence="1">
    <location>
        <begin position="146"/>
        <end position="165"/>
    </location>
</feature>
<dbReference type="EMBL" id="CACVAU010000049">
    <property type="protein sequence ID" value="CAA6816132.1"/>
    <property type="molecule type" value="Genomic_DNA"/>
</dbReference>
<reference evidence="2" key="1">
    <citation type="submission" date="2020-01" db="EMBL/GenBank/DDBJ databases">
        <authorList>
            <person name="Meier V. D."/>
            <person name="Meier V D."/>
        </authorList>
    </citation>
    <scope>NUCLEOTIDE SEQUENCE</scope>
    <source>
        <strain evidence="2">HLG_WM_MAG_05</strain>
    </source>
</reference>
<evidence type="ECO:0000256" key="1">
    <source>
        <dbReference type="SAM" id="Phobius"/>
    </source>
</evidence>
<feature type="transmembrane region" description="Helical" evidence="1">
    <location>
        <begin position="98"/>
        <end position="125"/>
    </location>
</feature>
<keyword evidence="1" id="KW-1133">Transmembrane helix</keyword>
<dbReference type="InterPro" id="IPR007352">
    <property type="entry name" value="DUF420"/>
</dbReference>
<keyword evidence="1" id="KW-0472">Membrane</keyword>
<dbReference type="AlphaFoldDB" id="A0A6S6T5V8"/>
<evidence type="ECO:0008006" key="3">
    <source>
        <dbReference type="Google" id="ProtNLM"/>
    </source>
</evidence>